<sequence>MPIDPITVQCQKLNDLRLDAEEARAVGDAEHDEYAMWLEHDAAIVEARIKTLEGGDGLAFGAPMYGEAA</sequence>
<dbReference type="Proteomes" id="UP001059617">
    <property type="component" value="Chromosome"/>
</dbReference>
<dbReference type="EMBL" id="CP073720">
    <property type="protein sequence ID" value="UWP85938.1"/>
    <property type="molecule type" value="Genomic_DNA"/>
</dbReference>
<reference evidence="1" key="2">
    <citation type="submission" date="2022-09" db="EMBL/GenBank/DDBJ databases">
        <title>Biosynthetic gene clusters of Dactylosporangioum fulvum.</title>
        <authorList>
            <person name="Caradec T."/>
        </authorList>
    </citation>
    <scope>NUCLEOTIDE SEQUENCE</scope>
    <source>
        <strain evidence="1">NRRL B-16292</strain>
    </source>
</reference>
<proteinExistence type="predicted"/>
<evidence type="ECO:0000313" key="1">
    <source>
        <dbReference type="EMBL" id="UWP85938.1"/>
    </source>
</evidence>
<accession>A0ABY5W7D6</accession>
<gene>
    <name evidence="1" type="ORF">Dfulv_17465</name>
</gene>
<organism evidence="1 2">
    <name type="scientific">Dactylosporangium fulvum</name>
    <dbReference type="NCBI Taxonomy" id="53359"/>
    <lineage>
        <taxon>Bacteria</taxon>
        <taxon>Bacillati</taxon>
        <taxon>Actinomycetota</taxon>
        <taxon>Actinomycetes</taxon>
        <taxon>Micromonosporales</taxon>
        <taxon>Micromonosporaceae</taxon>
        <taxon>Dactylosporangium</taxon>
    </lineage>
</organism>
<evidence type="ECO:0000313" key="2">
    <source>
        <dbReference type="Proteomes" id="UP001059617"/>
    </source>
</evidence>
<name>A0ABY5W7D6_9ACTN</name>
<keyword evidence="2" id="KW-1185">Reference proteome</keyword>
<dbReference type="RefSeq" id="WP_259864356.1">
    <property type="nucleotide sequence ID" value="NZ_BAAAST010000036.1"/>
</dbReference>
<reference evidence="1" key="1">
    <citation type="submission" date="2021-04" db="EMBL/GenBank/DDBJ databases">
        <authorList>
            <person name="Hartkoorn R.C."/>
            <person name="Beaudoing E."/>
            <person name="Hot D."/>
        </authorList>
    </citation>
    <scope>NUCLEOTIDE SEQUENCE</scope>
    <source>
        <strain evidence="1">NRRL B-16292</strain>
    </source>
</reference>
<protein>
    <submittedName>
        <fullName evidence="1">Uncharacterized protein</fullName>
    </submittedName>
</protein>